<dbReference type="OrthoDB" id="975012at2"/>
<dbReference type="InterPro" id="IPR000192">
    <property type="entry name" value="Aminotrans_V_dom"/>
</dbReference>
<dbReference type="InterPro" id="IPR022278">
    <property type="entry name" value="Pser_aminoTfrase"/>
</dbReference>
<dbReference type="GO" id="GO:0006564">
    <property type="term" value="P:L-serine biosynthetic process"/>
    <property type="evidence" value="ECO:0007669"/>
    <property type="project" value="UniProtKB-KW"/>
</dbReference>
<comment type="pathway">
    <text evidence="2">Amino-acid biosynthesis; L-serine biosynthesis; L-serine from 3-phospho-D-glycerate: step 2/3.</text>
</comment>
<dbReference type="PANTHER" id="PTHR21152">
    <property type="entry name" value="AMINOTRANSFERASE CLASS V"/>
    <property type="match status" value="1"/>
</dbReference>
<dbReference type="InterPro" id="IPR015421">
    <property type="entry name" value="PyrdxlP-dep_Trfase_major"/>
</dbReference>
<keyword evidence="7" id="KW-0028">Amino-acid biosynthesis</keyword>
<evidence type="ECO:0000256" key="12">
    <source>
        <dbReference type="ARBA" id="ARBA00031421"/>
    </source>
</evidence>
<gene>
    <name evidence="16" type="ORF">SAMN05661096_02636</name>
</gene>
<evidence type="ECO:0000313" key="16">
    <source>
        <dbReference type="EMBL" id="SMG39487.1"/>
    </source>
</evidence>
<dbReference type="PANTHER" id="PTHR21152:SF40">
    <property type="entry name" value="ALANINE--GLYOXYLATE AMINOTRANSFERASE"/>
    <property type="match status" value="1"/>
</dbReference>
<protein>
    <recommendedName>
        <fullName evidence="4">phosphoserine transaminase</fullName>
        <ecNumber evidence="4">2.6.1.52</ecNumber>
    </recommendedName>
    <alternativeName>
        <fullName evidence="12">Phosphohydroxythreonine aminotransferase</fullName>
    </alternativeName>
</protein>
<reference evidence="17" key="1">
    <citation type="submission" date="2017-04" db="EMBL/GenBank/DDBJ databases">
        <authorList>
            <person name="Varghese N."/>
            <person name="Submissions S."/>
        </authorList>
    </citation>
    <scope>NUCLEOTIDE SEQUENCE [LARGE SCALE GENOMIC DNA]</scope>
    <source>
        <strain evidence="17">DSM 4125</strain>
    </source>
</reference>
<evidence type="ECO:0000256" key="11">
    <source>
        <dbReference type="ARBA" id="ARBA00023299"/>
    </source>
</evidence>
<dbReference type="SUPFAM" id="SSF53383">
    <property type="entry name" value="PLP-dependent transferases"/>
    <property type="match status" value="1"/>
</dbReference>
<organism evidence="16 17">
    <name type="scientific">Marivirga sericea</name>
    <dbReference type="NCBI Taxonomy" id="1028"/>
    <lineage>
        <taxon>Bacteria</taxon>
        <taxon>Pseudomonadati</taxon>
        <taxon>Bacteroidota</taxon>
        <taxon>Cytophagia</taxon>
        <taxon>Cytophagales</taxon>
        <taxon>Marivirgaceae</taxon>
        <taxon>Marivirga</taxon>
    </lineage>
</organism>
<evidence type="ECO:0000256" key="4">
    <source>
        <dbReference type="ARBA" id="ARBA00013030"/>
    </source>
</evidence>
<evidence type="ECO:0000256" key="13">
    <source>
        <dbReference type="ARBA" id="ARBA00047630"/>
    </source>
</evidence>
<evidence type="ECO:0000256" key="3">
    <source>
        <dbReference type="ARBA" id="ARBA00006904"/>
    </source>
</evidence>
<evidence type="ECO:0000256" key="7">
    <source>
        <dbReference type="ARBA" id="ARBA00022605"/>
    </source>
</evidence>
<comment type="catalytic activity">
    <reaction evidence="13">
        <text>4-(phosphooxy)-L-threonine + 2-oxoglutarate = (R)-3-hydroxy-2-oxo-4-phosphooxybutanoate + L-glutamate</text>
        <dbReference type="Rhea" id="RHEA:16573"/>
        <dbReference type="ChEBI" id="CHEBI:16810"/>
        <dbReference type="ChEBI" id="CHEBI:29985"/>
        <dbReference type="ChEBI" id="CHEBI:58452"/>
        <dbReference type="ChEBI" id="CHEBI:58538"/>
        <dbReference type="EC" id="2.6.1.52"/>
    </reaction>
</comment>
<keyword evidence="6 16" id="KW-0032">Aminotransferase</keyword>
<evidence type="ECO:0000259" key="15">
    <source>
        <dbReference type="Pfam" id="PF00266"/>
    </source>
</evidence>
<keyword evidence="9" id="KW-0663">Pyridoxal phosphate</keyword>
<accession>A0A1X7KEV2</accession>
<dbReference type="EC" id="2.6.1.52" evidence="4"/>
<evidence type="ECO:0000313" key="17">
    <source>
        <dbReference type="Proteomes" id="UP000193804"/>
    </source>
</evidence>
<dbReference type="Proteomes" id="UP000193804">
    <property type="component" value="Unassembled WGS sequence"/>
</dbReference>
<dbReference type="InterPro" id="IPR015422">
    <property type="entry name" value="PyrdxlP-dep_Trfase_small"/>
</dbReference>
<dbReference type="STRING" id="1028.SAMN05661096_02636"/>
<evidence type="ECO:0000256" key="5">
    <source>
        <dbReference type="ARBA" id="ARBA00022490"/>
    </source>
</evidence>
<evidence type="ECO:0000256" key="14">
    <source>
        <dbReference type="ARBA" id="ARBA00049007"/>
    </source>
</evidence>
<keyword evidence="11" id="KW-0718">Serine biosynthesis</keyword>
<keyword evidence="8 16" id="KW-0808">Transferase</keyword>
<evidence type="ECO:0000256" key="2">
    <source>
        <dbReference type="ARBA" id="ARBA00005099"/>
    </source>
</evidence>
<sequence>MLELYFTPGPSALYFTAEEHIKTALKKGVCSTSHRGQQFKDIYKECQQNLRKLMDIPEDYHVLITSSANEAWERIIENCVEDESYHVSMGAFSQRFAKIATQLGRTAHELVAEDGTVPDFKAIEVPISAELITICLNESACGTTFPLDSINALREKYPDKLIAIDGVSGVPVIPIDFRNIDTLYFSVQKAFGLPAGLGIWIVNNRCLEKAKTLEAKGKVTGSYHRLPDMVEKAQVYQTAETPNILGIYTLAKVAADMLEKGTLAIRREIDYKSAILNQVIDAHPQLHHFVENDKYVSKTVKVIKTDFDSGLLIEHLKQRKIHVGTGYGGYKNQQIRIANFPTHSKEQTEMLVDLIEAFRA</sequence>
<dbReference type="GO" id="GO:0004760">
    <property type="term" value="F:L-serine-pyruvate transaminase activity"/>
    <property type="evidence" value="ECO:0007669"/>
    <property type="project" value="TreeGrafter"/>
</dbReference>
<comment type="cofactor">
    <cofactor evidence="1">
        <name>pyridoxal 5'-phosphate</name>
        <dbReference type="ChEBI" id="CHEBI:597326"/>
    </cofactor>
</comment>
<dbReference type="RefSeq" id="WP_085517804.1">
    <property type="nucleotide sequence ID" value="NZ_FXAW01000005.1"/>
</dbReference>
<evidence type="ECO:0000256" key="8">
    <source>
        <dbReference type="ARBA" id="ARBA00022679"/>
    </source>
</evidence>
<evidence type="ECO:0000256" key="9">
    <source>
        <dbReference type="ARBA" id="ARBA00022898"/>
    </source>
</evidence>
<dbReference type="Pfam" id="PF00266">
    <property type="entry name" value="Aminotran_5"/>
    <property type="match status" value="1"/>
</dbReference>
<dbReference type="EMBL" id="FXAW01000005">
    <property type="protein sequence ID" value="SMG39487.1"/>
    <property type="molecule type" value="Genomic_DNA"/>
</dbReference>
<dbReference type="PIRSF" id="PIRSF000525">
    <property type="entry name" value="SerC"/>
    <property type="match status" value="1"/>
</dbReference>
<keyword evidence="10" id="KW-0664">Pyridoxine biosynthesis</keyword>
<evidence type="ECO:0000256" key="6">
    <source>
        <dbReference type="ARBA" id="ARBA00022576"/>
    </source>
</evidence>
<keyword evidence="17" id="KW-1185">Reference proteome</keyword>
<comment type="catalytic activity">
    <reaction evidence="14">
        <text>O-phospho-L-serine + 2-oxoglutarate = 3-phosphooxypyruvate + L-glutamate</text>
        <dbReference type="Rhea" id="RHEA:14329"/>
        <dbReference type="ChEBI" id="CHEBI:16810"/>
        <dbReference type="ChEBI" id="CHEBI:18110"/>
        <dbReference type="ChEBI" id="CHEBI:29985"/>
        <dbReference type="ChEBI" id="CHEBI:57524"/>
        <dbReference type="EC" id="2.6.1.52"/>
    </reaction>
</comment>
<dbReference type="InterPro" id="IPR015424">
    <property type="entry name" value="PyrdxlP-dep_Trfase"/>
</dbReference>
<dbReference type="Gene3D" id="3.40.640.10">
    <property type="entry name" value="Type I PLP-dependent aspartate aminotransferase-like (Major domain)"/>
    <property type="match status" value="1"/>
</dbReference>
<dbReference type="GO" id="GO:0008615">
    <property type="term" value="P:pyridoxine biosynthetic process"/>
    <property type="evidence" value="ECO:0007669"/>
    <property type="project" value="UniProtKB-KW"/>
</dbReference>
<evidence type="ECO:0000256" key="1">
    <source>
        <dbReference type="ARBA" id="ARBA00001933"/>
    </source>
</evidence>
<dbReference type="AlphaFoldDB" id="A0A1X7KEV2"/>
<dbReference type="UniPathway" id="UPA00135">
    <property type="reaction ID" value="UER00197"/>
</dbReference>
<proteinExistence type="inferred from homology"/>
<evidence type="ECO:0000256" key="10">
    <source>
        <dbReference type="ARBA" id="ARBA00023096"/>
    </source>
</evidence>
<keyword evidence="5" id="KW-0963">Cytoplasm</keyword>
<dbReference type="GO" id="GO:0008453">
    <property type="term" value="F:alanine-glyoxylate transaminase activity"/>
    <property type="evidence" value="ECO:0007669"/>
    <property type="project" value="TreeGrafter"/>
</dbReference>
<dbReference type="Gene3D" id="3.90.1150.10">
    <property type="entry name" value="Aspartate Aminotransferase, domain 1"/>
    <property type="match status" value="1"/>
</dbReference>
<feature type="domain" description="Aminotransferase class V" evidence="15">
    <location>
        <begin position="29"/>
        <end position="326"/>
    </location>
</feature>
<dbReference type="GO" id="GO:0004648">
    <property type="term" value="F:O-phospho-L-serine:2-oxoglutarate aminotransferase activity"/>
    <property type="evidence" value="ECO:0007669"/>
    <property type="project" value="UniProtKB-EC"/>
</dbReference>
<comment type="similarity">
    <text evidence="3">Belongs to the class-V pyridoxal-phosphate-dependent aminotransferase family. SerC subfamily.</text>
</comment>
<name>A0A1X7KEV2_9BACT</name>
<dbReference type="GO" id="GO:0019265">
    <property type="term" value="P:glycine biosynthetic process, by transamination of glyoxylate"/>
    <property type="evidence" value="ECO:0007669"/>
    <property type="project" value="TreeGrafter"/>
</dbReference>